<evidence type="ECO:0000256" key="9">
    <source>
        <dbReference type="ARBA" id="ARBA00023136"/>
    </source>
</evidence>
<evidence type="ECO:0000313" key="16">
    <source>
        <dbReference type="Proteomes" id="UP000823772"/>
    </source>
</evidence>
<dbReference type="Pfam" id="PF12838">
    <property type="entry name" value="Fer4_7"/>
    <property type="match status" value="2"/>
</dbReference>
<dbReference type="GO" id="GO:0022900">
    <property type="term" value="P:electron transport chain"/>
    <property type="evidence" value="ECO:0007669"/>
    <property type="project" value="UniProtKB-UniRule"/>
</dbReference>
<dbReference type="Proteomes" id="UP000823772">
    <property type="component" value="Unassembled WGS sequence"/>
</dbReference>
<dbReference type="InterPro" id="IPR017896">
    <property type="entry name" value="4Fe4S_Fe-S-bd"/>
</dbReference>
<protein>
    <recommendedName>
        <fullName evidence="10">Ion-translocating oxidoreductase complex subunit B</fullName>
        <ecNumber evidence="10">7.-.-.-</ecNumber>
    </recommendedName>
    <alternativeName>
        <fullName evidence="10">Rnf electron transport complex subunit B</fullName>
    </alternativeName>
</protein>
<feature type="binding site" evidence="10">
    <location>
        <position position="184"/>
    </location>
    <ligand>
        <name>[4Fe-4S] cluster</name>
        <dbReference type="ChEBI" id="CHEBI:49883"/>
        <label>2</label>
    </ligand>
</feature>
<feature type="binding site" evidence="10">
    <location>
        <position position="139"/>
    </location>
    <ligand>
        <name>[4Fe-4S] cluster</name>
        <dbReference type="ChEBI" id="CHEBI:49883"/>
        <label>2</label>
    </ligand>
</feature>
<keyword evidence="9 10" id="KW-0472">Membrane</keyword>
<evidence type="ECO:0000256" key="2">
    <source>
        <dbReference type="ARBA" id="ARBA00022485"/>
    </source>
</evidence>
<comment type="cofactor">
    <cofactor evidence="10">
        <name>[4Fe-4S] cluster</name>
        <dbReference type="ChEBI" id="CHEBI:49883"/>
    </cofactor>
    <text evidence="10">Binds 3 [4Fe-4S] clusters.</text>
</comment>
<dbReference type="Gene3D" id="1.10.15.40">
    <property type="entry name" value="Electron transport complex subunit B, putative Fe-S cluster"/>
    <property type="match status" value="1"/>
</dbReference>
<dbReference type="SUPFAM" id="SSF54862">
    <property type="entry name" value="4Fe-4S ferredoxins"/>
    <property type="match status" value="2"/>
</dbReference>
<evidence type="ECO:0000256" key="1">
    <source>
        <dbReference type="ARBA" id="ARBA00022448"/>
    </source>
</evidence>
<comment type="similarity">
    <text evidence="10">Belongs to the 4Fe4S bacterial-type ferredoxin family. RnfB subfamily.</text>
</comment>
<feature type="region of interest" description="Disordered" evidence="11">
    <location>
        <begin position="281"/>
        <end position="302"/>
    </location>
</feature>
<feature type="domain" description="4Fe-4S ferredoxin-type" evidence="13">
    <location>
        <begin position="212"/>
        <end position="243"/>
    </location>
</feature>
<comment type="function">
    <text evidence="10">Part of a membrane-bound complex that couples electron transfer with translocation of ions across the membrane.</text>
</comment>
<dbReference type="InterPro" id="IPR050395">
    <property type="entry name" value="4Fe4S_Ferredoxin_RnfB"/>
</dbReference>
<evidence type="ECO:0000256" key="11">
    <source>
        <dbReference type="SAM" id="MobiDB-lite"/>
    </source>
</evidence>
<dbReference type="PANTHER" id="PTHR43560">
    <property type="entry name" value="ION-TRANSLOCATING OXIDOREDUCTASE COMPLEX SUBUNIT B"/>
    <property type="match status" value="1"/>
</dbReference>
<feature type="region of interest" description="Hydrophobic" evidence="10">
    <location>
        <begin position="1"/>
        <end position="27"/>
    </location>
</feature>
<evidence type="ECO:0000256" key="12">
    <source>
        <dbReference type="SAM" id="Phobius"/>
    </source>
</evidence>
<dbReference type="GO" id="GO:0005886">
    <property type="term" value="C:plasma membrane"/>
    <property type="evidence" value="ECO:0007669"/>
    <property type="project" value="UniProtKB-SubCell"/>
</dbReference>
<dbReference type="PROSITE" id="PS00198">
    <property type="entry name" value="4FE4S_FER_1"/>
    <property type="match status" value="2"/>
</dbReference>
<organism evidence="15 16">
    <name type="scientific">Candidatus Merdivivens faecigallinarum</name>
    <dbReference type="NCBI Taxonomy" id="2840871"/>
    <lineage>
        <taxon>Bacteria</taxon>
        <taxon>Pseudomonadati</taxon>
        <taxon>Bacteroidota</taxon>
        <taxon>Bacteroidia</taxon>
        <taxon>Bacteroidales</taxon>
        <taxon>Muribaculaceae</taxon>
        <taxon>Muribaculaceae incertae sedis</taxon>
        <taxon>Candidatus Merdivivens</taxon>
    </lineage>
</organism>
<feature type="domain" description="4Fe-4S ferredoxin-type" evidence="13">
    <location>
        <begin position="245"/>
        <end position="272"/>
    </location>
</feature>
<dbReference type="InterPro" id="IPR017900">
    <property type="entry name" value="4Fe4S_Fe_S_CS"/>
</dbReference>
<gene>
    <name evidence="10" type="primary">rnfB</name>
    <name evidence="15" type="ORF">IAC87_03740</name>
</gene>
<evidence type="ECO:0000256" key="6">
    <source>
        <dbReference type="ARBA" id="ARBA00022982"/>
    </source>
</evidence>
<name>A0A9D9J0N1_9BACT</name>
<dbReference type="Gene3D" id="3.30.70.20">
    <property type="match status" value="2"/>
</dbReference>
<dbReference type="EMBL" id="JADILY010000080">
    <property type="protein sequence ID" value="MBO8481641.1"/>
    <property type="molecule type" value="Genomic_DNA"/>
</dbReference>
<keyword evidence="6 10" id="KW-0249">Electron transport</keyword>
<keyword evidence="12" id="KW-0812">Transmembrane</keyword>
<feature type="binding site" evidence="10">
    <location>
        <position position="180"/>
    </location>
    <ligand>
        <name>[4Fe-4S] cluster</name>
        <dbReference type="ChEBI" id="CHEBI:49883"/>
        <label>3</label>
    </ligand>
</feature>
<reference evidence="15" key="2">
    <citation type="journal article" date="2021" name="PeerJ">
        <title>Extensive microbial diversity within the chicken gut microbiome revealed by metagenomics and culture.</title>
        <authorList>
            <person name="Gilroy R."/>
            <person name="Ravi A."/>
            <person name="Getino M."/>
            <person name="Pursley I."/>
            <person name="Horton D.L."/>
            <person name="Alikhan N.F."/>
            <person name="Baker D."/>
            <person name="Gharbi K."/>
            <person name="Hall N."/>
            <person name="Watson M."/>
            <person name="Adriaenssens E.M."/>
            <person name="Foster-Nyarko E."/>
            <person name="Jarju S."/>
            <person name="Secka A."/>
            <person name="Antonio M."/>
            <person name="Oren A."/>
            <person name="Chaudhuri R.R."/>
            <person name="La Ragione R."/>
            <person name="Hildebrand F."/>
            <person name="Pallen M.J."/>
        </authorList>
    </citation>
    <scope>NUCLEOTIDE SEQUENCE</scope>
    <source>
        <strain evidence="15">B3-2255</strain>
    </source>
</reference>
<keyword evidence="10" id="KW-1003">Cell membrane</keyword>
<feature type="compositionally biased region" description="Basic and acidic residues" evidence="11">
    <location>
        <begin position="293"/>
        <end position="302"/>
    </location>
</feature>
<evidence type="ECO:0000256" key="8">
    <source>
        <dbReference type="ARBA" id="ARBA00023014"/>
    </source>
</evidence>
<dbReference type="InterPro" id="IPR007202">
    <property type="entry name" value="4Fe-4S_dom"/>
</dbReference>
<dbReference type="GO" id="GO:0051539">
    <property type="term" value="F:4 iron, 4 sulfur cluster binding"/>
    <property type="evidence" value="ECO:0007669"/>
    <property type="project" value="UniProtKB-UniRule"/>
</dbReference>
<evidence type="ECO:0000256" key="10">
    <source>
        <dbReference type="HAMAP-Rule" id="MF_00463"/>
    </source>
</evidence>
<feature type="binding site" evidence="10">
    <location>
        <position position="177"/>
    </location>
    <ligand>
        <name>[4Fe-4S] cluster</name>
        <dbReference type="ChEBI" id="CHEBI:49883"/>
        <label>3</label>
    </ligand>
</feature>
<dbReference type="AlphaFoldDB" id="A0A9D9J0N1"/>
<dbReference type="InterPro" id="IPR010207">
    <property type="entry name" value="Elect_transpt_cplx_RnfB/RsxB"/>
</dbReference>
<proteinExistence type="inferred from homology"/>
<feature type="binding site" evidence="10">
    <location>
        <position position="153"/>
    </location>
    <ligand>
        <name>[4Fe-4S] cluster</name>
        <dbReference type="ChEBI" id="CHEBI:49883"/>
        <label>3</label>
    </ligand>
</feature>
<feature type="binding site" evidence="10">
    <location>
        <position position="58"/>
    </location>
    <ligand>
        <name>[4Fe-4S] cluster</name>
        <dbReference type="ChEBI" id="CHEBI:49883"/>
        <label>1</label>
    </ligand>
</feature>
<feature type="binding site" evidence="10">
    <location>
        <position position="53"/>
    </location>
    <ligand>
        <name>[4Fe-4S] cluster</name>
        <dbReference type="ChEBI" id="CHEBI:49883"/>
        <label>1</label>
    </ligand>
</feature>
<evidence type="ECO:0000256" key="5">
    <source>
        <dbReference type="ARBA" id="ARBA00022967"/>
    </source>
</evidence>
<dbReference type="HAMAP" id="MF_00463">
    <property type="entry name" value="RsxB_RnfB"/>
    <property type="match status" value="1"/>
</dbReference>
<evidence type="ECO:0000259" key="13">
    <source>
        <dbReference type="PROSITE" id="PS51379"/>
    </source>
</evidence>
<dbReference type="CDD" id="cd10549">
    <property type="entry name" value="MtMvhB_like"/>
    <property type="match status" value="1"/>
</dbReference>
<keyword evidence="8 10" id="KW-0411">Iron-sulfur</keyword>
<reference evidence="15" key="1">
    <citation type="submission" date="2020-10" db="EMBL/GenBank/DDBJ databases">
        <authorList>
            <person name="Gilroy R."/>
        </authorList>
    </citation>
    <scope>NUCLEOTIDE SEQUENCE</scope>
    <source>
        <strain evidence="15">B3-2255</strain>
    </source>
</reference>
<feature type="binding site" evidence="10">
    <location>
        <position position="143"/>
    </location>
    <ligand>
        <name>[4Fe-4S] cluster</name>
        <dbReference type="ChEBI" id="CHEBI:49883"/>
        <label>2</label>
    </ligand>
</feature>
<comment type="caution">
    <text evidence="15">The sequence shown here is derived from an EMBL/GenBank/DDBJ whole genome shotgun (WGS) entry which is preliminary data.</text>
</comment>
<evidence type="ECO:0000256" key="7">
    <source>
        <dbReference type="ARBA" id="ARBA00023004"/>
    </source>
</evidence>
<dbReference type="GO" id="GO:0046872">
    <property type="term" value="F:metal ion binding"/>
    <property type="evidence" value="ECO:0007669"/>
    <property type="project" value="UniProtKB-KW"/>
</dbReference>
<feature type="domain" description="4Fe-4S ferredoxin-type" evidence="13">
    <location>
        <begin position="130"/>
        <end position="163"/>
    </location>
</feature>
<dbReference type="PROSITE" id="PS51379">
    <property type="entry name" value="4FE4S_FER_2"/>
    <property type="match status" value="4"/>
</dbReference>
<dbReference type="PROSITE" id="PS51656">
    <property type="entry name" value="4FE4S"/>
    <property type="match status" value="1"/>
</dbReference>
<dbReference type="GO" id="GO:0009055">
    <property type="term" value="F:electron transfer activity"/>
    <property type="evidence" value="ECO:0007669"/>
    <property type="project" value="InterPro"/>
</dbReference>
<feature type="domain" description="4Fe-4S" evidence="14">
    <location>
        <begin position="33"/>
        <end position="93"/>
    </location>
</feature>
<keyword evidence="7 10" id="KW-0408">Iron</keyword>
<evidence type="ECO:0000313" key="15">
    <source>
        <dbReference type="EMBL" id="MBO8481641.1"/>
    </source>
</evidence>
<evidence type="ECO:0000256" key="3">
    <source>
        <dbReference type="ARBA" id="ARBA00022723"/>
    </source>
</evidence>
<feature type="domain" description="4Fe-4S ferredoxin-type" evidence="13">
    <location>
        <begin position="165"/>
        <end position="194"/>
    </location>
</feature>
<evidence type="ECO:0000256" key="4">
    <source>
        <dbReference type="ARBA" id="ARBA00022737"/>
    </source>
</evidence>
<accession>A0A9D9J0N1</accession>
<dbReference type="Pfam" id="PF04060">
    <property type="entry name" value="FeS"/>
    <property type="match status" value="1"/>
</dbReference>
<comment type="subcellular location">
    <subcellularLocation>
        <location evidence="10">Cell membrane</location>
    </subcellularLocation>
</comment>
<keyword evidence="5 10" id="KW-1278">Translocase</keyword>
<sequence length="302" mass="31460">MLTIIIWTVAVLTVLGAVLALVLYLVASKFKVEEDPRVDEVEALLPGANCGGCGHAGCHAFAQACVGASSLDGHFCPVGGNKVMKAVAGVLGFEAGEQAPMVAVLRCNGSCGNREKTTSYDGYVSCKVISTLYAGETACRFGCLGGGDCERVCQFGAIRMNPETGLPEVDQELCTACGACVRECPKHILELRLKGPKEGRRVYVACANQDKGGVAKKACKVACIGCGKCAKACPFGAITVENNLAYIDFNKCKLCRKCVAECPTGAIHAVNFPVKPPVAPEAGQPSAVAVPANEDRPAQSLN</sequence>
<comment type="caution">
    <text evidence="10">Lacks conserved residue(s) required for the propagation of feature annotation.</text>
</comment>
<feature type="binding site" evidence="10">
    <location>
        <position position="149"/>
    </location>
    <ligand>
        <name>[4Fe-4S] cluster</name>
        <dbReference type="ChEBI" id="CHEBI:49883"/>
        <label>2</label>
    </ligand>
</feature>
<feature type="binding site" evidence="10">
    <location>
        <position position="76"/>
    </location>
    <ligand>
        <name>[4Fe-4S] cluster</name>
        <dbReference type="ChEBI" id="CHEBI:49883"/>
        <label>1</label>
    </ligand>
</feature>
<comment type="subunit">
    <text evidence="10">The complex is composed of six subunits: RnfA, RnfB, RnfC, RnfD, RnfE and RnfG.</text>
</comment>
<keyword evidence="4 10" id="KW-0677">Repeat</keyword>
<feature type="binding site" evidence="10">
    <location>
        <position position="174"/>
    </location>
    <ligand>
        <name>[4Fe-4S] cluster</name>
        <dbReference type="ChEBI" id="CHEBI:49883"/>
        <label>3</label>
    </ligand>
</feature>
<feature type="binding site" evidence="10">
    <location>
        <position position="50"/>
    </location>
    <ligand>
        <name>[4Fe-4S] cluster</name>
        <dbReference type="ChEBI" id="CHEBI:49883"/>
        <label>1</label>
    </ligand>
</feature>
<evidence type="ECO:0000259" key="14">
    <source>
        <dbReference type="PROSITE" id="PS51656"/>
    </source>
</evidence>
<keyword evidence="3 10" id="KW-0479">Metal-binding</keyword>
<dbReference type="PANTHER" id="PTHR43560:SF1">
    <property type="entry name" value="ION-TRANSLOCATING OXIDOREDUCTASE COMPLEX SUBUNIT B"/>
    <property type="match status" value="1"/>
</dbReference>
<feature type="transmembrane region" description="Helical" evidence="12">
    <location>
        <begin position="6"/>
        <end position="27"/>
    </location>
</feature>
<keyword evidence="1 10" id="KW-0813">Transport</keyword>
<keyword evidence="2 10" id="KW-0004">4Fe-4S</keyword>
<dbReference type="EC" id="7.-.-.-" evidence="10"/>
<keyword evidence="12" id="KW-1133">Transmembrane helix</keyword>